<gene>
    <name evidence="2" type="ORF">ASPBRDRAFT_30391</name>
</gene>
<proteinExistence type="predicted"/>
<protein>
    <recommendedName>
        <fullName evidence="4">Restriction endonuclease domain-containing protein</fullName>
    </recommendedName>
</protein>
<evidence type="ECO:0000313" key="3">
    <source>
        <dbReference type="Proteomes" id="UP000184499"/>
    </source>
</evidence>
<dbReference type="RefSeq" id="XP_067479288.1">
    <property type="nucleotide sequence ID" value="XM_067622771.1"/>
</dbReference>
<evidence type="ECO:0000313" key="2">
    <source>
        <dbReference type="EMBL" id="OJJ72040.1"/>
    </source>
</evidence>
<dbReference type="Proteomes" id="UP000184499">
    <property type="component" value="Unassembled WGS sequence"/>
</dbReference>
<accession>A0A1L9UK84</accession>
<dbReference type="GeneID" id="93575259"/>
<name>A0A1L9UK84_ASPBC</name>
<dbReference type="STRING" id="767769.A0A1L9UK84"/>
<evidence type="ECO:0008006" key="4">
    <source>
        <dbReference type="Google" id="ProtNLM"/>
    </source>
</evidence>
<evidence type="ECO:0000256" key="1">
    <source>
        <dbReference type="SAM" id="MobiDB-lite"/>
    </source>
</evidence>
<dbReference type="EMBL" id="KV878684">
    <property type="protein sequence ID" value="OJJ72040.1"/>
    <property type="molecule type" value="Genomic_DNA"/>
</dbReference>
<organism evidence="2 3">
    <name type="scientific">Aspergillus brasiliensis (strain CBS 101740 / IMI 381727 / IBT 21946)</name>
    <dbReference type="NCBI Taxonomy" id="767769"/>
    <lineage>
        <taxon>Eukaryota</taxon>
        <taxon>Fungi</taxon>
        <taxon>Dikarya</taxon>
        <taxon>Ascomycota</taxon>
        <taxon>Pezizomycotina</taxon>
        <taxon>Eurotiomycetes</taxon>
        <taxon>Eurotiomycetidae</taxon>
        <taxon>Eurotiales</taxon>
        <taxon>Aspergillaceae</taxon>
        <taxon>Aspergillus</taxon>
        <taxon>Aspergillus subgen. Circumdati</taxon>
    </lineage>
</organism>
<dbReference type="AlphaFoldDB" id="A0A1L9UK84"/>
<dbReference type="VEuPathDB" id="FungiDB:ASPBRDRAFT_30391"/>
<reference evidence="3" key="1">
    <citation type="journal article" date="2017" name="Genome Biol.">
        <title>Comparative genomics reveals high biological diversity and specific adaptations in the industrially and medically important fungal genus Aspergillus.</title>
        <authorList>
            <person name="de Vries R.P."/>
            <person name="Riley R."/>
            <person name="Wiebenga A."/>
            <person name="Aguilar-Osorio G."/>
            <person name="Amillis S."/>
            <person name="Uchima C.A."/>
            <person name="Anderluh G."/>
            <person name="Asadollahi M."/>
            <person name="Askin M."/>
            <person name="Barry K."/>
            <person name="Battaglia E."/>
            <person name="Bayram O."/>
            <person name="Benocci T."/>
            <person name="Braus-Stromeyer S.A."/>
            <person name="Caldana C."/>
            <person name="Canovas D."/>
            <person name="Cerqueira G.C."/>
            <person name="Chen F."/>
            <person name="Chen W."/>
            <person name="Choi C."/>
            <person name="Clum A."/>
            <person name="Dos Santos R.A."/>
            <person name="Damasio A.R."/>
            <person name="Diallinas G."/>
            <person name="Emri T."/>
            <person name="Fekete E."/>
            <person name="Flipphi M."/>
            <person name="Freyberg S."/>
            <person name="Gallo A."/>
            <person name="Gournas C."/>
            <person name="Habgood R."/>
            <person name="Hainaut M."/>
            <person name="Harispe M.L."/>
            <person name="Henrissat B."/>
            <person name="Hilden K.S."/>
            <person name="Hope R."/>
            <person name="Hossain A."/>
            <person name="Karabika E."/>
            <person name="Karaffa L."/>
            <person name="Karanyi Z."/>
            <person name="Krasevec N."/>
            <person name="Kuo A."/>
            <person name="Kusch H."/>
            <person name="LaButti K."/>
            <person name="Lagendijk E.L."/>
            <person name="Lapidus A."/>
            <person name="Levasseur A."/>
            <person name="Lindquist E."/>
            <person name="Lipzen A."/>
            <person name="Logrieco A.F."/>
            <person name="MacCabe A."/>
            <person name="Maekelae M.R."/>
            <person name="Malavazi I."/>
            <person name="Melin P."/>
            <person name="Meyer V."/>
            <person name="Mielnichuk N."/>
            <person name="Miskei M."/>
            <person name="Molnar A.P."/>
            <person name="Mule G."/>
            <person name="Ngan C.Y."/>
            <person name="Orejas M."/>
            <person name="Orosz E."/>
            <person name="Ouedraogo J.P."/>
            <person name="Overkamp K.M."/>
            <person name="Park H.-S."/>
            <person name="Perrone G."/>
            <person name="Piumi F."/>
            <person name="Punt P.J."/>
            <person name="Ram A.F."/>
            <person name="Ramon A."/>
            <person name="Rauscher S."/>
            <person name="Record E."/>
            <person name="Riano-Pachon D.M."/>
            <person name="Robert V."/>
            <person name="Roehrig J."/>
            <person name="Ruller R."/>
            <person name="Salamov A."/>
            <person name="Salih N.S."/>
            <person name="Samson R.A."/>
            <person name="Sandor E."/>
            <person name="Sanguinetti M."/>
            <person name="Schuetze T."/>
            <person name="Sepcic K."/>
            <person name="Shelest E."/>
            <person name="Sherlock G."/>
            <person name="Sophianopoulou V."/>
            <person name="Squina F.M."/>
            <person name="Sun H."/>
            <person name="Susca A."/>
            <person name="Todd R.B."/>
            <person name="Tsang A."/>
            <person name="Unkles S.E."/>
            <person name="van de Wiele N."/>
            <person name="van Rossen-Uffink D."/>
            <person name="Oliveira J.V."/>
            <person name="Vesth T.C."/>
            <person name="Visser J."/>
            <person name="Yu J.-H."/>
            <person name="Zhou M."/>
            <person name="Andersen M.R."/>
            <person name="Archer D.B."/>
            <person name="Baker S.E."/>
            <person name="Benoit I."/>
            <person name="Brakhage A.A."/>
            <person name="Braus G.H."/>
            <person name="Fischer R."/>
            <person name="Frisvad J.C."/>
            <person name="Goldman G.H."/>
            <person name="Houbraken J."/>
            <person name="Oakley B."/>
            <person name="Pocsi I."/>
            <person name="Scazzocchio C."/>
            <person name="Seiboth B."/>
            <person name="vanKuyk P.A."/>
            <person name="Wortman J."/>
            <person name="Dyer P.S."/>
            <person name="Grigoriev I.V."/>
        </authorList>
    </citation>
    <scope>NUCLEOTIDE SEQUENCE [LARGE SCALE GENOMIC DNA]</scope>
    <source>
        <strain evidence="3">CBS 101740 / IMI 381727 / IBT 21946</strain>
    </source>
</reference>
<feature type="region of interest" description="Disordered" evidence="1">
    <location>
        <begin position="1"/>
        <end position="32"/>
    </location>
</feature>
<dbReference type="OMA" id="VILIKWD"/>
<dbReference type="OrthoDB" id="76567at2759"/>
<keyword evidence="3" id="KW-1185">Reference proteome</keyword>
<sequence length="235" mass="25940">MSPPKTRSTESSCSVAPSLGNNLEPHSSPTTPQQLFQLIKRRILEAKGPGYFEYQQIPPETGQLVARRLTEDGDIERANPTLSYNTLDRVFSVTISSATHGSACPWASSEVIHSYVQGCFTTEKDMDLMVGGNDGFYNFPAPWAAGSYKEPDVYIIHPATFLPTVVIESGYYNESSTKLQYDKDLWLLGGAPHVNVVILIKWDKEADSNRVSGWIELHRRGDSGAAIRKVSVANC</sequence>